<protein>
    <recommendedName>
        <fullName evidence="4">DUF4410 domain-containing protein</fullName>
    </recommendedName>
</protein>
<evidence type="ECO:0008006" key="4">
    <source>
        <dbReference type="Google" id="ProtNLM"/>
    </source>
</evidence>
<feature type="signal peptide" evidence="1">
    <location>
        <begin position="1"/>
        <end position="26"/>
    </location>
</feature>
<name>A0A1G9MWT4_9PROT</name>
<dbReference type="EMBL" id="FNHG01000002">
    <property type="protein sequence ID" value="SDL78377.1"/>
    <property type="molecule type" value="Genomic_DNA"/>
</dbReference>
<keyword evidence="1" id="KW-0732">Signal</keyword>
<sequence>MLRLMTKTFSLAAAAALSLSAGAALAAEPVSIAPIQIGDALAARADEIGEREFDRLKEILRSDLERELAGHLGENGSVLHVTIIDADPNRPTMAALAARPGLSMESFGIGGASLAAELVSSSGATLQTYSYAWRSHTISNAAYASTWSDARRTFNRFAAEIGDSIDTGIADGS</sequence>
<feature type="chain" id="PRO_5011489915" description="DUF4410 domain-containing protein" evidence="1">
    <location>
        <begin position="27"/>
        <end position="173"/>
    </location>
</feature>
<evidence type="ECO:0000313" key="2">
    <source>
        <dbReference type="EMBL" id="SDL78377.1"/>
    </source>
</evidence>
<gene>
    <name evidence="2" type="ORF">SAMN04488568_102130</name>
</gene>
<keyword evidence="3" id="KW-1185">Reference proteome</keyword>
<proteinExistence type="predicted"/>
<dbReference type="AlphaFoldDB" id="A0A1G9MWT4"/>
<evidence type="ECO:0000256" key="1">
    <source>
        <dbReference type="SAM" id="SignalP"/>
    </source>
</evidence>
<dbReference type="Proteomes" id="UP000199759">
    <property type="component" value="Unassembled WGS sequence"/>
</dbReference>
<dbReference type="STRING" id="144026.SAMN04488568_102130"/>
<organism evidence="2 3">
    <name type="scientific">Maricaulis salignorans</name>
    <dbReference type="NCBI Taxonomy" id="144026"/>
    <lineage>
        <taxon>Bacteria</taxon>
        <taxon>Pseudomonadati</taxon>
        <taxon>Pseudomonadota</taxon>
        <taxon>Alphaproteobacteria</taxon>
        <taxon>Maricaulales</taxon>
        <taxon>Maricaulaceae</taxon>
        <taxon>Maricaulis</taxon>
    </lineage>
</organism>
<accession>A0A1G9MWT4</accession>
<reference evidence="2 3" key="1">
    <citation type="submission" date="2016-10" db="EMBL/GenBank/DDBJ databases">
        <authorList>
            <person name="de Groot N.N."/>
        </authorList>
    </citation>
    <scope>NUCLEOTIDE SEQUENCE [LARGE SCALE GENOMIC DNA]</scope>
    <source>
        <strain evidence="2 3">DSM 16077</strain>
    </source>
</reference>
<dbReference type="RefSeq" id="WP_417484880.1">
    <property type="nucleotide sequence ID" value="NZ_JBLXBE010000008.1"/>
</dbReference>
<evidence type="ECO:0000313" key="3">
    <source>
        <dbReference type="Proteomes" id="UP000199759"/>
    </source>
</evidence>